<dbReference type="STRING" id="692275.M3D1A8"/>
<dbReference type="Gene3D" id="3.40.50.150">
    <property type="entry name" value="Vaccinia Virus protein VP39"/>
    <property type="match status" value="1"/>
</dbReference>
<protein>
    <submittedName>
        <fullName evidence="6">S-adenosyl-L-methionine-dependent methyltransferase</fullName>
    </submittedName>
</protein>
<evidence type="ECO:0000256" key="4">
    <source>
        <dbReference type="SAM" id="MobiDB-lite"/>
    </source>
</evidence>
<evidence type="ECO:0000256" key="1">
    <source>
        <dbReference type="ARBA" id="ARBA00008361"/>
    </source>
</evidence>
<evidence type="ECO:0000313" key="7">
    <source>
        <dbReference type="Proteomes" id="UP000016931"/>
    </source>
</evidence>
<gene>
    <name evidence="6" type="ORF">SEPMUDRAFT_71534</name>
</gene>
<accession>M3D1A8</accession>
<keyword evidence="2 6" id="KW-0489">Methyltransferase</keyword>
<dbReference type="InterPro" id="IPR051052">
    <property type="entry name" value="Diverse_substrate_MTase"/>
</dbReference>
<dbReference type="RefSeq" id="XP_016758394.1">
    <property type="nucleotide sequence ID" value="XM_016909943.1"/>
</dbReference>
<evidence type="ECO:0000313" key="6">
    <source>
        <dbReference type="EMBL" id="EMF10273.1"/>
    </source>
</evidence>
<dbReference type="CDD" id="cd02440">
    <property type="entry name" value="AdoMet_MTases"/>
    <property type="match status" value="1"/>
</dbReference>
<dbReference type="InterPro" id="IPR029063">
    <property type="entry name" value="SAM-dependent_MTases_sf"/>
</dbReference>
<dbReference type="GO" id="GO:0008757">
    <property type="term" value="F:S-adenosylmethionine-dependent methyltransferase activity"/>
    <property type="evidence" value="ECO:0007669"/>
    <property type="project" value="InterPro"/>
</dbReference>
<dbReference type="OrthoDB" id="10027013at2759"/>
<sequence>MATSSSSSSSPSPGLNARAQKGFAKSHAYDQHRPSYSASSVQFLLEQTRVSGRKHARVVDLAAGTGKFTELLAGRDEEEFEILAVEPHEQMREVLASKQLKGVTVMEGMAHDMSGIEDESVDAVFVAQVCKVAFHWFATKPSLQEIHRILRPHGVLGLIWNAEDYNAPRSHRASSSWETIAQNLVWSVSEESHDTVPRYRHLEWKNIFDAQVKKTPLSLLIARGDDQMFSLPVGEVQQEEGFAVALRAEEVWERFATLGCIAELEGERRERVKRVLMEAIRDDADAERDGEGKVVVHGYTHMVWTSKIPREGREELMGVQRPEVDRTA</sequence>
<evidence type="ECO:0000256" key="3">
    <source>
        <dbReference type="ARBA" id="ARBA00022679"/>
    </source>
</evidence>
<dbReference type="Proteomes" id="UP000016931">
    <property type="component" value="Unassembled WGS sequence"/>
</dbReference>
<organism evidence="6 7">
    <name type="scientific">Sphaerulina musiva (strain SO2202)</name>
    <name type="common">Poplar stem canker fungus</name>
    <name type="synonym">Septoria musiva</name>
    <dbReference type="NCBI Taxonomy" id="692275"/>
    <lineage>
        <taxon>Eukaryota</taxon>
        <taxon>Fungi</taxon>
        <taxon>Dikarya</taxon>
        <taxon>Ascomycota</taxon>
        <taxon>Pezizomycotina</taxon>
        <taxon>Dothideomycetes</taxon>
        <taxon>Dothideomycetidae</taxon>
        <taxon>Mycosphaerellales</taxon>
        <taxon>Mycosphaerellaceae</taxon>
        <taxon>Sphaerulina</taxon>
    </lineage>
</organism>
<evidence type="ECO:0000256" key="2">
    <source>
        <dbReference type="ARBA" id="ARBA00022603"/>
    </source>
</evidence>
<keyword evidence="3 6" id="KW-0808">Transferase</keyword>
<feature type="compositionally biased region" description="Low complexity" evidence="4">
    <location>
        <begin position="1"/>
        <end position="13"/>
    </location>
</feature>
<dbReference type="EMBL" id="KB456268">
    <property type="protein sequence ID" value="EMF10273.1"/>
    <property type="molecule type" value="Genomic_DNA"/>
</dbReference>
<dbReference type="OMA" id="WRATFDT"/>
<dbReference type="GO" id="GO:0032259">
    <property type="term" value="P:methylation"/>
    <property type="evidence" value="ECO:0007669"/>
    <property type="project" value="UniProtKB-KW"/>
</dbReference>
<dbReference type="SUPFAM" id="SSF53335">
    <property type="entry name" value="S-adenosyl-L-methionine-dependent methyltransferases"/>
    <property type="match status" value="1"/>
</dbReference>
<evidence type="ECO:0000259" key="5">
    <source>
        <dbReference type="Pfam" id="PF08241"/>
    </source>
</evidence>
<dbReference type="eggNOG" id="KOG3010">
    <property type="taxonomic scope" value="Eukaryota"/>
</dbReference>
<dbReference type="GeneID" id="27907080"/>
<reference evidence="6 7" key="1">
    <citation type="journal article" date="2012" name="PLoS Pathog.">
        <title>Diverse lifestyles and strategies of plant pathogenesis encoded in the genomes of eighteen Dothideomycetes fungi.</title>
        <authorList>
            <person name="Ohm R.A."/>
            <person name="Feau N."/>
            <person name="Henrissat B."/>
            <person name="Schoch C.L."/>
            <person name="Horwitz B.A."/>
            <person name="Barry K.W."/>
            <person name="Condon B.J."/>
            <person name="Copeland A.C."/>
            <person name="Dhillon B."/>
            <person name="Glaser F."/>
            <person name="Hesse C.N."/>
            <person name="Kosti I."/>
            <person name="LaButti K."/>
            <person name="Lindquist E.A."/>
            <person name="Lucas S."/>
            <person name="Salamov A.A."/>
            <person name="Bradshaw R.E."/>
            <person name="Ciuffetti L."/>
            <person name="Hamelin R.C."/>
            <person name="Kema G.H.J."/>
            <person name="Lawrence C."/>
            <person name="Scott J.A."/>
            <person name="Spatafora J.W."/>
            <person name="Turgeon B.G."/>
            <person name="de Wit P.J.G.M."/>
            <person name="Zhong S."/>
            <person name="Goodwin S.B."/>
            <person name="Grigoriev I.V."/>
        </authorList>
    </citation>
    <scope>NUCLEOTIDE SEQUENCE [LARGE SCALE GENOMIC DNA]</scope>
    <source>
        <strain evidence="6 7">SO2202</strain>
    </source>
</reference>
<keyword evidence="7" id="KW-1185">Reference proteome</keyword>
<dbReference type="AlphaFoldDB" id="M3D1A8"/>
<name>M3D1A8_SPHMS</name>
<comment type="similarity">
    <text evidence="1">Belongs to the methyltransferase superfamily.</text>
</comment>
<dbReference type="InterPro" id="IPR013216">
    <property type="entry name" value="Methyltransf_11"/>
</dbReference>
<dbReference type="PANTHER" id="PTHR44942">
    <property type="entry name" value="METHYLTRANSF_11 DOMAIN-CONTAINING PROTEIN"/>
    <property type="match status" value="1"/>
</dbReference>
<dbReference type="PANTHER" id="PTHR44942:SF4">
    <property type="entry name" value="METHYLTRANSFERASE TYPE 11 DOMAIN-CONTAINING PROTEIN"/>
    <property type="match status" value="1"/>
</dbReference>
<dbReference type="HOGENOM" id="CLU_049344_4_0_1"/>
<feature type="region of interest" description="Disordered" evidence="4">
    <location>
        <begin position="1"/>
        <end position="29"/>
    </location>
</feature>
<proteinExistence type="inferred from homology"/>
<feature type="domain" description="Methyltransferase type 11" evidence="5">
    <location>
        <begin position="59"/>
        <end position="156"/>
    </location>
</feature>
<dbReference type="Pfam" id="PF08241">
    <property type="entry name" value="Methyltransf_11"/>
    <property type="match status" value="1"/>
</dbReference>